<dbReference type="Pfam" id="PF00389">
    <property type="entry name" value="2-Hacid_dh"/>
    <property type="match status" value="1"/>
</dbReference>
<feature type="domain" description="D-isomer specific 2-hydroxyacid dehydrogenase NAD-binding" evidence="6">
    <location>
        <begin position="112"/>
        <end position="287"/>
    </location>
</feature>
<sequence>MGNVLVIDGPQSTYLEGLDIERDVFGSEHTVELCRVRDEAEIDGRLEEADVVISWHPVPLGASSFSRMKRCRGVVRAAVGYDNIDVSFARSVDIPVANVPDYGTEEVADHAMAMLLYIVRNLGTTNATARVAWDWRDIGPVPRLRGLHLGLVGFGRIGTALSMRARAFGMICTFYDPWLSPGVEKSLGVERVDDLDTLFSGSQIISVHTPSSPATRRLIGAKQLSLMPRDGILINTSRGDVIRQEELIEHLQTHAEFRAGLDVLSGEPAVPAAIRDSTQVLLSAHSAFYSDASLMEMRRKSALTAKCFYRGEEVRTVVN</sequence>
<evidence type="ECO:0000256" key="2">
    <source>
        <dbReference type="ARBA" id="ARBA00023002"/>
    </source>
</evidence>
<protein>
    <submittedName>
        <fullName evidence="7">D-3-phosphoglycerate dehydrogenase</fullName>
        <ecNumber evidence="7">1.1.1.95</ecNumber>
    </submittedName>
</protein>
<reference evidence="7 8" key="1">
    <citation type="submission" date="2017-04" db="EMBL/GenBank/DDBJ databases">
        <authorList>
            <person name="Afonso C.L."/>
            <person name="Miller P.J."/>
            <person name="Scott M.A."/>
            <person name="Spackman E."/>
            <person name="Goraichik I."/>
            <person name="Dimitrov K.M."/>
            <person name="Suarez D.L."/>
            <person name="Swayne D.E."/>
        </authorList>
    </citation>
    <scope>NUCLEOTIDE SEQUENCE [LARGE SCALE GENOMIC DNA]</scope>
    <source>
        <strain evidence="7">LMG 28154</strain>
    </source>
</reference>
<dbReference type="EC" id="1.1.1.95" evidence="7"/>
<dbReference type="InterPro" id="IPR029753">
    <property type="entry name" value="D-isomer_DH_CS"/>
</dbReference>
<dbReference type="Proteomes" id="UP000198460">
    <property type="component" value="Unassembled WGS sequence"/>
</dbReference>
<evidence type="ECO:0000259" key="6">
    <source>
        <dbReference type="Pfam" id="PF02826"/>
    </source>
</evidence>
<dbReference type="PANTHER" id="PTHR43761">
    <property type="entry name" value="D-ISOMER SPECIFIC 2-HYDROXYACID DEHYDROGENASE FAMILY PROTEIN (AFU_ORTHOLOGUE AFUA_1G13630)"/>
    <property type="match status" value="1"/>
</dbReference>
<dbReference type="EMBL" id="FXAN01000044">
    <property type="protein sequence ID" value="SMF99743.1"/>
    <property type="molecule type" value="Genomic_DNA"/>
</dbReference>
<dbReference type="InterPro" id="IPR006140">
    <property type="entry name" value="D-isomer_DH_NAD-bd"/>
</dbReference>
<dbReference type="GO" id="GO:0004617">
    <property type="term" value="F:phosphoglycerate dehydrogenase activity"/>
    <property type="evidence" value="ECO:0007669"/>
    <property type="project" value="UniProtKB-EC"/>
</dbReference>
<dbReference type="GO" id="GO:0003714">
    <property type="term" value="F:transcription corepressor activity"/>
    <property type="evidence" value="ECO:0007669"/>
    <property type="project" value="InterPro"/>
</dbReference>
<evidence type="ECO:0000256" key="3">
    <source>
        <dbReference type="ARBA" id="ARBA00023027"/>
    </source>
</evidence>
<dbReference type="InterPro" id="IPR043322">
    <property type="entry name" value="CtBP"/>
</dbReference>
<dbReference type="InterPro" id="IPR050418">
    <property type="entry name" value="D-iso_2-hydroxyacid_DH_PdxB"/>
</dbReference>
<evidence type="ECO:0000313" key="8">
    <source>
        <dbReference type="Proteomes" id="UP000198460"/>
    </source>
</evidence>
<dbReference type="InterPro" id="IPR006139">
    <property type="entry name" value="D-isomer_2_OHA_DH_cat_dom"/>
</dbReference>
<name>A0A238H3X7_9BURK</name>
<comment type="similarity">
    <text evidence="1 4">Belongs to the D-isomer specific 2-hydroxyacid dehydrogenase family.</text>
</comment>
<dbReference type="SUPFAM" id="SSF52283">
    <property type="entry name" value="Formate/glycerate dehydrogenase catalytic domain-like"/>
    <property type="match status" value="1"/>
</dbReference>
<dbReference type="Gene3D" id="3.40.50.720">
    <property type="entry name" value="NAD(P)-binding Rossmann-like Domain"/>
    <property type="match status" value="2"/>
</dbReference>
<dbReference type="GO" id="GO:0051287">
    <property type="term" value="F:NAD binding"/>
    <property type="evidence" value="ECO:0007669"/>
    <property type="project" value="InterPro"/>
</dbReference>
<dbReference type="SUPFAM" id="SSF51735">
    <property type="entry name" value="NAD(P)-binding Rossmann-fold domains"/>
    <property type="match status" value="1"/>
</dbReference>
<evidence type="ECO:0000256" key="1">
    <source>
        <dbReference type="ARBA" id="ARBA00005854"/>
    </source>
</evidence>
<gene>
    <name evidence="7" type="ORF">BSIN_2929</name>
</gene>
<dbReference type="Pfam" id="PF02826">
    <property type="entry name" value="2-Hacid_dh_C"/>
    <property type="match status" value="1"/>
</dbReference>
<feature type="domain" description="D-isomer specific 2-hydroxyacid dehydrogenase catalytic" evidence="5">
    <location>
        <begin position="22"/>
        <end position="319"/>
    </location>
</feature>
<dbReference type="PANTHER" id="PTHR43761:SF1">
    <property type="entry name" value="D-ISOMER SPECIFIC 2-HYDROXYACID DEHYDROGENASE CATALYTIC DOMAIN-CONTAINING PROTEIN-RELATED"/>
    <property type="match status" value="1"/>
</dbReference>
<dbReference type="CDD" id="cd05299">
    <property type="entry name" value="CtBP_dh"/>
    <property type="match status" value="1"/>
</dbReference>
<keyword evidence="2 4" id="KW-0560">Oxidoreductase</keyword>
<proteinExistence type="inferred from homology"/>
<dbReference type="InterPro" id="IPR036291">
    <property type="entry name" value="NAD(P)-bd_dom_sf"/>
</dbReference>
<dbReference type="PROSITE" id="PS00670">
    <property type="entry name" value="D_2_HYDROXYACID_DH_2"/>
    <property type="match status" value="1"/>
</dbReference>
<keyword evidence="3" id="KW-0520">NAD</keyword>
<evidence type="ECO:0000313" key="7">
    <source>
        <dbReference type="EMBL" id="SMF99743.1"/>
    </source>
</evidence>
<accession>A0A238H3X7</accession>
<organism evidence="7 8">
    <name type="scientific">Burkholderia singularis</name>
    <dbReference type="NCBI Taxonomy" id="1503053"/>
    <lineage>
        <taxon>Bacteria</taxon>
        <taxon>Pseudomonadati</taxon>
        <taxon>Pseudomonadota</taxon>
        <taxon>Betaproteobacteria</taxon>
        <taxon>Burkholderiales</taxon>
        <taxon>Burkholderiaceae</taxon>
        <taxon>Burkholderia</taxon>
        <taxon>pseudomallei group</taxon>
    </lineage>
</organism>
<evidence type="ECO:0000259" key="5">
    <source>
        <dbReference type="Pfam" id="PF00389"/>
    </source>
</evidence>
<evidence type="ECO:0000256" key="4">
    <source>
        <dbReference type="RuleBase" id="RU003719"/>
    </source>
</evidence>
<dbReference type="AlphaFoldDB" id="A0A238H3X7"/>
<dbReference type="RefSeq" id="WP_089340168.1">
    <property type="nucleotide sequence ID" value="NZ_FXAN01000044.1"/>
</dbReference>